<accession>A0A0E9PBS3</accession>
<dbReference type="EMBL" id="GBXM01094732">
    <property type="protein sequence ID" value="JAH13845.1"/>
    <property type="molecule type" value="Transcribed_RNA"/>
</dbReference>
<evidence type="ECO:0000313" key="1">
    <source>
        <dbReference type="EMBL" id="JAH02131.1"/>
    </source>
</evidence>
<reference evidence="1" key="1">
    <citation type="submission" date="2014-11" db="EMBL/GenBank/DDBJ databases">
        <authorList>
            <person name="Amaro Gonzalez C."/>
        </authorList>
    </citation>
    <scope>NUCLEOTIDE SEQUENCE</scope>
</reference>
<reference evidence="1" key="2">
    <citation type="journal article" date="2015" name="Fish Shellfish Immunol.">
        <title>Early steps in the European eel (Anguilla anguilla)-Vibrio vulnificus interaction in the gills: Role of the RtxA13 toxin.</title>
        <authorList>
            <person name="Callol A."/>
            <person name="Pajuelo D."/>
            <person name="Ebbesson L."/>
            <person name="Teles M."/>
            <person name="MacKenzie S."/>
            <person name="Amaro C."/>
        </authorList>
    </citation>
    <scope>NUCLEOTIDE SEQUENCE</scope>
</reference>
<dbReference type="EMBL" id="GBXM01106446">
    <property type="protein sequence ID" value="JAH02131.1"/>
    <property type="molecule type" value="Transcribed_RNA"/>
</dbReference>
<organism evidence="1">
    <name type="scientific">Anguilla anguilla</name>
    <name type="common">European freshwater eel</name>
    <name type="synonym">Muraena anguilla</name>
    <dbReference type="NCBI Taxonomy" id="7936"/>
    <lineage>
        <taxon>Eukaryota</taxon>
        <taxon>Metazoa</taxon>
        <taxon>Chordata</taxon>
        <taxon>Craniata</taxon>
        <taxon>Vertebrata</taxon>
        <taxon>Euteleostomi</taxon>
        <taxon>Actinopterygii</taxon>
        <taxon>Neopterygii</taxon>
        <taxon>Teleostei</taxon>
        <taxon>Anguilliformes</taxon>
        <taxon>Anguillidae</taxon>
        <taxon>Anguilla</taxon>
    </lineage>
</organism>
<sequence length="47" mass="5517">MQKKTNNYAYKSTKQLHHFPCVQNTILPHGVMNSENFVVQHTMFNIP</sequence>
<dbReference type="EMBL" id="GBXM01107798">
    <property type="protein sequence ID" value="JAH00779.1"/>
    <property type="molecule type" value="Transcribed_RNA"/>
</dbReference>
<dbReference type="EMBL" id="GBXM01092142">
    <property type="protein sequence ID" value="JAH16435.1"/>
    <property type="molecule type" value="Transcribed_RNA"/>
</dbReference>
<proteinExistence type="predicted"/>
<dbReference type="AlphaFoldDB" id="A0A0E9PBS3"/>
<protein>
    <submittedName>
        <fullName evidence="1">Uncharacterized protein</fullName>
    </submittedName>
</protein>
<name>A0A0E9PBS3_ANGAN</name>